<feature type="transmembrane region" description="Helical" evidence="3">
    <location>
        <begin position="215"/>
        <end position="241"/>
    </location>
</feature>
<keyword evidence="1 2" id="KW-0808">Transferase</keyword>
<evidence type="ECO:0000256" key="2">
    <source>
        <dbReference type="RuleBase" id="RU003750"/>
    </source>
</evidence>
<dbReference type="Gene3D" id="1.20.120.1760">
    <property type="match status" value="1"/>
</dbReference>
<keyword evidence="3" id="KW-0812">Transmembrane</keyword>
<dbReference type="GO" id="GO:0016780">
    <property type="term" value="F:phosphotransferase activity, for other substituted phosphate groups"/>
    <property type="evidence" value="ECO:0007669"/>
    <property type="project" value="InterPro"/>
</dbReference>
<comment type="similarity">
    <text evidence="2">Belongs to the CDP-alcohol phosphatidyltransferase class-I family.</text>
</comment>
<dbReference type="InterPro" id="IPR043130">
    <property type="entry name" value="CDP-OH_PTrfase_TM_dom"/>
</dbReference>
<reference evidence="4 5" key="1">
    <citation type="journal article" date="2015" name="Nature">
        <title>rRNA introns, odd ribosomes, and small enigmatic genomes across a large radiation of phyla.</title>
        <authorList>
            <person name="Brown C.T."/>
            <person name="Hug L.A."/>
            <person name="Thomas B.C."/>
            <person name="Sharon I."/>
            <person name="Castelle C.J."/>
            <person name="Singh A."/>
            <person name="Wilkins M.J."/>
            <person name="Williams K.H."/>
            <person name="Banfield J.F."/>
        </authorList>
    </citation>
    <scope>NUCLEOTIDE SEQUENCE [LARGE SCALE GENOMIC DNA]</scope>
</reference>
<protein>
    <recommendedName>
        <fullName evidence="6">CDP-alcohol phosphatidyltransferase</fullName>
    </recommendedName>
</protein>
<keyword evidence="3" id="KW-0472">Membrane</keyword>
<evidence type="ECO:0000256" key="1">
    <source>
        <dbReference type="ARBA" id="ARBA00022679"/>
    </source>
</evidence>
<name>A0A0G1BG03_9BACT</name>
<dbReference type="Proteomes" id="UP000034951">
    <property type="component" value="Unassembled WGS sequence"/>
</dbReference>
<dbReference type="AlphaFoldDB" id="A0A0G1BG03"/>
<dbReference type="InterPro" id="IPR048254">
    <property type="entry name" value="CDP_ALCOHOL_P_TRANSF_CS"/>
</dbReference>
<gene>
    <name evidence="4" type="ORF">UV10_C0029G0001</name>
</gene>
<dbReference type="InterPro" id="IPR000462">
    <property type="entry name" value="CDP-OH_P_trans"/>
</dbReference>
<feature type="transmembrane region" description="Helical" evidence="3">
    <location>
        <begin position="135"/>
        <end position="158"/>
    </location>
</feature>
<dbReference type="GO" id="GO:0008654">
    <property type="term" value="P:phospholipid biosynthetic process"/>
    <property type="evidence" value="ECO:0007669"/>
    <property type="project" value="InterPro"/>
</dbReference>
<comment type="caution">
    <text evidence="4">The sequence shown here is derived from an EMBL/GenBank/DDBJ whole genome shotgun (WGS) entry which is preliminary data.</text>
</comment>
<organism evidence="4 5">
    <name type="scientific">Candidatus Azambacteria bacterium GW2011_GWA1_42_19</name>
    <dbReference type="NCBI Taxonomy" id="1618609"/>
    <lineage>
        <taxon>Bacteria</taxon>
        <taxon>Candidatus Azamiibacteriota</taxon>
    </lineage>
</organism>
<dbReference type="GO" id="GO:0016020">
    <property type="term" value="C:membrane"/>
    <property type="evidence" value="ECO:0007669"/>
    <property type="project" value="InterPro"/>
</dbReference>
<dbReference type="PROSITE" id="PS00379">
    <property type="entry name" value="CDP_ALCOHOL_P_TRANSF"/>
    <property type="match status" value="1"/>
</dbReference>
<dbReference type="EMBL" id="LCDE01000029">
    <property type="protein sequence ID" value="KKS45271.1"/>
    <property type="molecule type" value="Genomic_DNA"/>
</dbReference>
<dbReference type="Pfam" id="PF01066">
    <property type="entry name" value="CDP-OH_P_transf"/>
    <property type="match status" value="1"/>
</dbReference>
<evidence type="ECO:0000256" key="3">
    <source>
        <dbReference type="SAM" id="Phobius"/>
    </source>
</evidence>
<evidence type="ECO:0000313" key="5">
    <source>
        <dbReference type="Proteomes" id="UP000034951"/>
    </source>
</evidence>
<keyword evidence="3" id="KW-1133">Transmembrane helix</keyword>
<feature type="transmembrane region" description="Helical" evidence="3">
    <location>
        <begin position="187"/>
        <end position="209"/>
    </location>
</feature>
<evidence type="ECO:0008006" key="6">
    <source>
        <dbReference type="Google" id="ProtNLM"/>
    </source>
</evidence>
<proteinExistence type="inferred from homology"/>
<accession>A0A0G1BG03</accession>
<evidence type="ECO:0000313" key="4">
    <source>
        <dbReference type="EMBL" id="KKS45271.1"/>
    </source>
</evidence>
<sequence length="267" mass="31401">MAEEEKELTEKEGYGTSFEKYIRGWIFRPVTWLFGFIPYFANILTVSRFFITFWAILDFVFYHNPIERQVWFLATGWATDMLDGPTARNNKDVTAFGTIADHTADFILILWMIFLNFYVTHGFEVVSMLEKLAIIVMYTILSLITCGMFLVATGMWLFKREKRAERSDQRYSDFVQEFLLKDLVTTAWARIHTGLAAFGATFYLAGVIWKADAYIYTGAVLLVIQLGFMGYNICEIFQARYKNRMHKMRRMFQRRVADLEELLKRKK</sequence>